<evidence type="ECO:0000256" key="1">
    <source>
        <dbReference type="ARBA" id="ARBA00004173"/>
    </source>
</evidence>
<protein>
    <recommendedName>
        <fullName evidence="7">Large ribosomal subunit protein mL42</fullName>
    </recommendedName>
</protein>
<comment type="caution">
    <text evidence="8">The sequence shown here is derived from an EMBL/GenBank/DDBJ whole genome shotgun (WGS) entry which is preliminary data.</text>
</comment>
<dbReference type="PANTHER" id="PTHR13450">
    <property type="entry name" value="MITOCHONDRIAL 39S RIBOSOMAL PROTEIN L42"/>
    <property type="match status" value="1"/>
</dbReference>
<evidence type="ECO:0000256" key="5">
    <source>
        <dbReference type="ARBA" id="ARBA00023128"/>
    </source>
</evidence>
<accession>A0AAN9TVR0</accession>
<dbReference type="Pfam" id="PF10210">
    <property type="entry name" value="MRP-S32"/>
    <property type="match status" value="1"/>
</dbReference>
<organism evidence="8 9">
    <name type="scientific">Parthenolecanium corni</name>
    <dbReference type="NCBI Taxonomy" id="536013"/>
    <lineage>
        <taxon>Eukaryota</taxon>
        <taxon>Metazoa</taxon>
        <taxon>Ecdysozoa</taxon>
        <taxon>Arthropoda</taxon>
        <taxon>Hexapoda</taxon>
        <taxon>Insecta</taxon>
        <taxon>Pterygota</taxon>
        <taxon>Neoptera</taxon>
        <taxon>Paraneoptera</taxon>
        <taxon>Hemiptera</taxon>
        <taxon>Sternorrhyncha</taxon>
        <taxon>Coccoidea</taxon>
        <taxon>Coccidae</taxon>
        <taxon>Parthenolecanium</taxon>
    </lineage>
</organism>
<dbReference type="EMBL" id="JBBCAQ010000003">
    <property type="protein sequence ID" value="KAK7604647.1"/>
    <property type="molecule type" value="Genomic_DNA"/>
</dbReference>
<sequence length="190" mass="22463">MQRHITPRWSWQRARTTLKSTFTIADRQQQPADQRYARSPFTPFVPKNRPPAKARNIAAVLPSAGATMFRLVNRTSNIIRQVSKVTRYISTYPEDSQEQIAVTDDGNVIVCWHPEKQFPYECSKPLPAEKPKSSWLFKMESDEVYNIFKAKNEHQMREELAEMTYTCKHRWFPRSRDRKAKKTRPNRTYL</sequence>
<gene>
    <name evidence="8" type="ORF">V9T40_005833</name>
</gene>
<reference evidence="8 9" key="1">
    <citation type="submission" date="2024-03" db="EMBL/GenBank/DDBJ databases">
        <title>Adaptation during the transition from Ophiocordyceps entomopathogen to insect associate is accompanied by gene loss and intensified selection.</title>
        <authorList>
            <person name="Ward C.M."/>
            <person name="Onetto C.A."/>
            <person name="Borneman A.R."/>
        </authorList>
    </citation>
    <scope>NUCLEOTIDE SEQUENCE [LARGE SCALE GENOMIC DNA]</scope>
    <source>
        <strain evidence="8">AWRI1</strain>
        <tissue evidence="8">Single Adult Female</tissue>
    </source>
</reference>
<keyword evidence="3" id="KW-0809">Transit peptide</keyword>
<keyword evidence="6" id="KW-0687">Ribonucleoprotein</keyword>
<dbReference type="GO" id="GO:0005762">
    <property type="term" value="C:mitochondrial large ribosomal subunit"/>
    <property type="evidence" value="ECO:0007669"/>
    <property type="project" value="TreeGrafter"/>
</dbReference>
<keyword evidence="4" id="KW-0689">Ribosomal protein</keyword>
<comment type="similarity">
    <text evidence="2">Belongs to the mitochondrion-specific ribosomal protein mL42 family.</text>
</comment>
<evidence type="ECO:0000256" key="4">
    <source>
        <dbReference type="ARBA" id="ARBA00022980"/>
    </source>
</evidence>
<evidence type="ECO:0000256" key="6">
    <source>
        <dbReference type="ARBA" id="ARBA00023274"/>
    </source>
</evidence>
<keyword evidence="9" id="KW-1185">Reference proteome</keyword>
<dbReference type="PANTHER" id="PTHR13450:SF4">
    <property type="entry name" value="LARGE RIBOSOMAL SUBUNIT PROTEIN ML42"/>
    <property type="match status" value="1"/>
</dbReference>
<dbReference type="Proteomes" id="UP001367676">
    <property type="component" value="Unassembled WGS sequence"/>
</dbReference>
<name>A0AAN9TVR0_9HEMI</name>
<evidence type="ECO:0000256" key="3">
    <source>
        <dbReference type="ARBA" id="ARBA00022946"/>
    </source>
</evidence>
<dbReference type="InterPro" id="IPR019346">
    <property type="entry name" value="Ribosomal_mL42"/>
</dbReference>
<evidence type="ECO:0000313" key="9">
    <source>
        <dbReference type="Proteomes" id="UP001367676"/>
    </source>
</evidence>
<dbReference type="AlphaFoldDB" id="A0AAN9TVR0"/>
<evidence type="ECO:0000256" key="2">
    <source>
        <dbReference type="ARBA" id="ARBA00005556"/>
    </source>
</evidence>
<proteinExistence type="inferred from homology"/>
<comment type="subcellular location">
    <subcellularLocation>
        <location evidence="1">Mitochondrion</location>
    </subcellularLocation>
</comment>
<evidence type="ECO:0000256" key="7">
    <source>
        <dbReference type="ARBA" id="ARBA00035189"/>
    </source>
</evidence>
<evidence type="ECO:0000313" key="8">
    <source>
        <dbReference type="EMBL" id="KAK7604647.1"/>
    </source>
</evidence>
<keyword evidence="5" id="KW-0496">Mitochondrion</keyword>